<gene>
    <name evidence="1" type="ORF">CCOS01_03850</name>
</gene>
<proteinExistence type="predicted"/>
<dbReference type="EMBL" id="MOOE01000003">
    <property type="protein sequence ID" value="KAK1535098.1"/>
    <property type="molecule type" value="Genomic_DNA"/>
</dbReference>
<evidence type="ECO:0000313" key="1">
    <source>
        <dbReference type="EMBL" id="KAK1535098.1"/>
    </source>
</evidence>
<protein>
    <submittedName>
        <fullName evidence="1">Uncharacterized protein</fullName>
    </submittedName>
</protein>
<evidence type="ECO:0000313" key="2">
    <source>
        <dbReference type="Proteomes" id="UP001240678"/>
    </source>
</evidence>
<reference evidence="1 2" key="1">
    <citation type="submission" date="2016-10" db="EMBL/GenBank/DDBJ databases">
        <title>The genome sequence of Colletotrichum fioriniae PJ7.</title>
        <authorList>
            <person name="Baroncelli R."/>
        </authorList>
    </citation>
    <scope>NUCLEOTIDE SEQUENCE [LARGE SCALE GENOMIC DNA]</scope>
    <source>
        <strain evidence="1 2">IMI 309622</strain>
    </source>
</reference>
<sequence length="41" mass="4770">MRCDAPMPPNRDKVPCSLFLFLSLSLSLSPMYALWMEYFVV</sequence>
<name>A0AAI9Z5J7_9PEZI</name>
<organism evidence="1 2">
    <name type="scientific">Colletotrichum costaricense</name>
    <dbReference type="NCBI Taxonomy" id="1209916"/>
    <lineage>
        <taxon>Eukaryota</taxon>
        <taxon>Fungi</taxon>
        <taxon>Dikarya</taxon>
        <taxon>Ascomycota</taxon>
        <taxon>Pezizomycotina</taxon>
        <taxon>Sordariomycetes</taxon>
        <taxon>Hypocreomycetidae</taxon>
        <taxon>Glomerellales</taxon>
        <taxon>Glomerellaceae</taxon>
        <taxon>Colletotrichum</taxon>
        <taxon>Colletotrichum acutatum species complex</taxon>
    </lineage>
</organism>
<dbReference type="RefSeq" id="XP_060318298.1">
    <property type="nucleotide sequence ID" value="XM_060452033.1"/>
</dbReference>
<accession>A0AAI9Z5J7</accession>
<dbReference type="Proteomes" id="UP001240678">
    <property type="component" value="Unassembled WGS sequence"/>
</dbReference>
<dbReference type="GeneID" id="85335580"/>
<comment type="caution">
    <text evidence="1">The sequence shown here is derived from an EMBL/GenBank/DDBJ whole genome shotgun (WGS) entry which is preliminary data.</text>
</comment>
<dbReference type="AlphaFoldDB" id="A0AAI9Z5J7"/>
<keyword evidence="2" id="KW-1185">Reference proteome</keyword>